<dbReference type="Gene3D" id="3.40.50.1820">
    <property type="entry name" value="alpha/beta hydrolase"/>
    <property type="match status" value="1"/>
</dbReference>
<gene>
    <name evidence="4" type="ORF">A7U60_g706</name>
</gene>
<reference evidence="4" key="1">
    <citation type="submission" date="2016-06" db="EMBL/GenBank/DDBJ databases">
        <title>Draft Genome sequence of the fungus Inonotus baumii.</title>
        <authorList>
            <person name="Zhu H."/>
            <person name="Lin W."/>
        </authorList>
    </citation>
    <scope>NUCLEOTIDE SEQUENCE</scope>
    <source>
        <strain evidence="4">821</strain>
    </source>
</reference>
<comment type="caution">
    <text evidence="4">The sequence shown here is derived from an EMBL/GenBank/DDBJ whole genome shotgun (WGS) entry which is preliminary data.</text>
</comment>
<dbReference type="NCBIfam" id="TIGR01250">
    <property type="entry name" value="pro_imino_pep_2"/>
    <property type="match status" value="1"/>
</dbReference>
<dbReference type="InterPro" id="IPR000073">
    <property type="entry name" value="AB_hydrolase_1"/>
</dbReference>
<dbReference type="PANTHER" id="PTHR43433:SF5">
    <property type="entry name" value="AB HYDROLASE-1 DOMAIN-CONTAINING PROTEIN"/>
    <property type="match status" value="1"/>
</dbReference>
<dbReference type="InterPro" id="IPR005945">
    <property type="entry name" value="Pro_imino_pep"/>
</dbReference>
<dbReference type="PRINTS" id="PR00793">
    <property type="entry name" value="PROAMNOPTASE"/>
</dbReference>
<dbReference type="GO" id="GO:0006508">
    <property type="term" value="P:proteolysis"/>
    <property type="evidence" value="ECO:0007669"/>
    <property type="project" value="InterPro"/>
</dbReference>
<organism evidence="4 5">
    <name type="scientific">Sanghuangporus baumii</name>
    <name type="common">Phellinus baumii</name>
    <dbReference type="NCBI Taxonomy" id="108892"/>
    <lineage>
        <taxon>Eukaryota</taxon>
        <taxon>Fungi</taxon>
        <taxon>Dikarya</taxon>
        <taxon>Basidiomycota</taxon>
        <taxon>Agaricomycotina</taxon>
        <taxon>Agaricomycetes</taxon>
        <taxon>Hymenochaetales</taxon>
        <taxon>Hymenochaetaceae</taxon>
        <taxon>Sanghuangporus</taxon>
    </lineage>
</organism>
<dbReference type="Proteomes" id="UP000757232">
    <property type="component" value="Unassembled WGS sequence"/>
</dbReference>
<evidence type="ECO:0000259" key="3">
    <source>
        <dbReference type="Pfam" id="PF00561"/>
    </source>
</evidence>
<dbReference type="AlphaFoldDB" id="A0A9Q5I5E3"/>
<dbReference type="EMBL" id="LNZH02000046">
    <property type="protein sequence ID" value="OCB91974.1"/>
    <property type="molecule type" value="Genomic_DNA"/>
</dbReference>
<protein>
    <submittedName>
        <fullName evidence="4">Proline-specific peptidase</fullName>
    </submittedName>
</protein>
<sequence length="301" mass="34399">MTETTGFIDFVYNGEKFQTWYKVVGSLSSGVRPLVLLHGGPAVPSPYLSPHIELTESYGIPLIFYDQIGGGKSTHLRQKPSEFWTIDLFMDELDNVLRHFGIVDDFDLYGHSWGGMLAAEYVATRGPRGLHRLVITSAPASIALWESCTNMLLDRFPKDLAEVIRRNEREGTTDSKEYQDAIQIFYSKHICQLDPWPKDLLDAFSIMGEDPTVYRAMFGTSELNVTGSLRTWSIIKKLRDIACETLIMNGADDEAQDECMQPFFDEIPKVKWVRFEKSSHMPFFEEKGRYLEILGSFLKRN</sequence>
<proteinExistence type="inferred from homology"/>
<evidence type="ECO:0000313" key="5">
    <source>
        <dbReference type="Proteomes" id="UP000757232"/>
    </source>
</evidence>
<dbReference type="PIRSF" id="PIRSF005539">
    <property type="entry name" value="Pept_S33_TRI_F1"/>
    <property type="match status" value="1"/>
</dbReference>
<dbReference type="PANTHER" id="PTHR43433">
    <property type="entry name" value="HYDROLASE, ALPHA/BETA FOLD FAMILY PROTEIN"/>
    <property type="match status" value="1"/>
</dbReference>
<dbReference type="SUPFAM" id="SSF53474">
    <property type="entry name" value="alpha/beta-Hydrolases"/>
    <property type="match status" value="1"/>
</dbReference>
<dbReference type="OrthoDB" id="190201at2759"/>
<dbReference type="Pfam" id="PF00561">
    <property type="entry name" value="Abhydrolase_1"/>
    <property type="match status" value="1"/>
</dbReference>
<keyword evidence="5" id="KW-1185">Reference proteome</keyword>
<accession>A0A9Q5I5E3</accession>
<evidence type="ECO:0000256" key="1">
    <source>
        <dbReference type="ARBA" id="ARBA00010088"/>
    </source>
</evidence>
<dbReference type="InterPro" id="IPR029058">
    <property type="entry name" value="AB_hydrolase_fold"/>
</dbReference>
<evidence type="ECO:0000256" key="2">
    <source>
        <dbReference type="ARBA" id="ARBA00022801"/>
    </source>
</evidence>
<dbReference type="InterPro" id="IPR050471">
    <property type="entry name" value="AB_hydrolase"/>
</dbReference>
<dbReference type="GO" id="GO:0008233">
    <property type="term" value="F:peptidase activity"/>
    <property type="evidence" value="ECO:0007669"/>
    <property type="project" value="InterPro"/>
</dbReference>
<feature type="domain" description="AB hydrolase-1" evidence="3">
    <location>
        <begin position="33"/>
        <end position="286"/>
    </location>
</feature>
<comment type="similarity">
    <text evidence="1">Belongs to the peptidase S33 family.</text>
</comment>
<name>A0A9Q5I5E3_SANBA</name>
<keyword evidence="2" id="KW-0378">Hydrolase</keyword>
<evidence type="ECO:0000313" key="4">
    <source>
        <dbReference type="EMBL" id="OCB91974.1"/>
    </source>
</evidence>
<dbReference type="InterPro" id="IPR002410">
    <property type="entry name" value="Peptidase_S33"/>
</dbReference>